<name>A0A160NU83_STRLU</name>
<dbReference type="RefSeq" id="WP_359877897.1">
    <property type="nucleotide sequence ID" value="NZ_JBEYHT010000026.1"/>
</dbReference>
<evidence type="ECO:0000313" key="2">
    <source>
        <dbReference type="Proteomes" id="UP000217676"/>
    </source>
</evidence>
<evidence type="ECO:0000313" key="1">
    <source>
        <dbReference type="EMBL" id="BAU81345.1"/>
    </source>
</evidence>
<sequence>MKVRKGIVRAIGSAVCAGALAWLVMAGGVTGGAAASGSGMKAVADEGPGHAIEDFGYPNADKILAERNITLKRGDGHILLADCASATDLLEVWSRKKDKICFRVTGTSGYLTLEIPSVFAIKGNGYSAQVDMTVGTEEKSFEIDKNSWTPVGESADEQGREFMLMEIRTTK</sequence>
<dbReference type="KEGG" id="slau:SLA_0390"/>
<reference evidence="1 2" key="1">
    <citation type="journal article" date="2016" name="Genome Announc.">
        <title>Complete Genome Sequence of Thiostrepton-Producing Streptomyces laurentii ATCC 31255.</title>
        <authorList>
            <person name="Doi K."/>
            <person name="Fujino Y."/>
            <person name="Nagayoshi Y."/>
            <person name="Ohshima T."/>
            <person name="Ogata S."/>
        </authorList>
    </citation>
    <scope>NUCLEOTIDE SEQUENCE [LARGE SCALE GENOMIC DNA]</scope>
    <source>
        <strain evidence="1 2">ATCC 31255</strain>
    </source>
</reference>
<proteinExistence type="predicted"/>
<dbReference type="AlphaFoldDB" id="A0A160NU83"/>
<protein>
    <recommendedName>
        <fullName evidence="3">Secreted protein</fullName>
    </recommendedName>
</protein>
<gene>
    <name evidence="1" type="ORF">SLA_0390</name>
</gene>
<accession>A0A160NU83</accession>
<evidence type="ECO:0008006" key="3">
    <source>
        <dbReference type="Google" id="ProtNLM"/>
    </source>
</evidence>
<dbReference type="EMBL" id="AP017424">
    <property type="protein sequence ID" value="BAU81345.1"/>
    <property type="molecule type" value="Genomic_DNA"/>
</dbReference>
<keyword evidence="2" id="KW-1185">Reference proteome</keyword>
<dbReference type="Proteomes" id="UP000217676">
    <property type="component" value="Chromosome"/>
</dbReference>
<organism evidence="1 2">
    <name type="scientific">Streptomyces laurentii</name>
    <dbReference type="NCBI Taxonomy" id="39478"/>
    <lineage>
        <taxon>Bacteria</taxon>
        <taxon>Bacillati</taxon>
        <taxon>Actinomycetota</taxon>
        <taxon>Actinomycetes</taxon>
        <taxon>Kitasatosporales</taxon>
        <taxon>Streptomycetaceae</taxon>
        <taxon>Streptomyces</taxon>
    </lineage>
</organism>